<evidence type="ECO:0000256" key="1">
    <source>
        <dbReference type="ARBA" id="ARBA00004328"/>
    </source>
</evidence>
<dbReference type="EMBL" id="LC100132">
    <property type="protein sequence ID" value="BAV38111.1"/>
    <property type="molecule type" value="Genomic_RNA"/>
</dbReference>
<comment type="subcellular location">
    <subcellularLocation>
        <location evidence="1">Virion</location>
    </subcellularLocation>
</comment>
<evidence type="ECO:0000313" key="5">
    <source>
        <dbReference type="EMBL" id="BAV38111.1"/>
    </source>
</evidence>
<reference evidence="5" key="1">
    <citation type="submission" date="2015-11" db="EMBL/GenBank/DDBJ databases">
        <title>Nucleotide Sequences of a new isolate of Beet pseudo-yellows virus (BPYV) from Cucumber suggests host adaptation function of RNA 1.</title>
        <authorList>
            <person name="Akhter M.S."/>
            <person name="Bhor S.A."/>
            <person name="Nao M."/>
            <person name="Sekine K.-T."/>
            <person name="Yaeno T."/>
            <person name="Yamaoka N."/>
            <person name="Nishiguchi M."/>
            <person name="Kobayashi K."/>
        </authorList>
    </citation>
    <scope>NUCLEOTIDE SEQUENCE</scope>
    <source>
        <strain evidence="5">MI</strain>
    </source>
</reference>
<organism evidence="5">
    <name type="scientific">Beet pseudoyellows virus</name>
    <dbReference type="NCBI Taxonomy" id="72750"/>
    <lineage>
        <taxon>Viruses</taxon>
        <taxon>Riboviria</taxon>
        <taxon>Orthornavirae</taxon>
        <taxon>Kitrinoviricota</taxon>
        <taxon>Alsuviricetes</taxon>
        <taxon>Martellivirales</taxon>
        <taxon>Closteroviridae</taxon>
        <taxon>Crinivirus</taxon>
        <taxon>Crinivirus pseudobetae</taxon>
    </lineage>
</organism>
<accession>A0A1B4XTH6</accession>
<evidence type="ECO:0000256" key="2">
    <source>
        <dbReference type="ARBA" id="ARBA00022561"/>
    </source>
</evidence>
<gene>
    <name evidence="5" type="primary">CP</name>
</gene>
<dbReference type="GO" id="GO:0019028">
    <property type="term" value="C:viral capsid"/>
    <property type="evidence" value="ECO:0007669"/>
    <property type="project" value="UniProtKB-KW"/>
</dbReference>
<feature type="compositionally biased region" description="Basic and acidic residues" evidence="4">
    <location>
        <begin position="1"/>
        <end position="12"/>
    </location>
</feature>
<dbReference type="Pfam" id="PF01785">
    <property type="entry name" value="Closter_coat"/>
    <property type="match status" value="1"/>
</dbReference>
<keyword evidence="2 5" id="KW-0167">Capsid protein</keyword>
<sequence length="252" mass="28453">MGDNDDGKKSDDNVQLQNDVPAPVENKILDQKKLDEFSKIDRMISSLGRRDDIVNQDILEADVLKSIDVTADRGDVLNTQDSETFVRLCKSFCKSVVKAEVNEKQFTGFYLSFIQAALNQSTSTKNLRNENLINTFKVDDQTYSWKTAHFIRFIKGHFPTIDNPIRQYLRGNENQVAILRATGKLKSDGHLAAKHGTTTQFWDSTSDFTNGCKVNISDDDLTANWLQRETATKGKNKKNTIYNVSQLASYGN</sequence>
<name>A0A1B4XTH6_9CLOS</name>
<proteinExistence type="predicted"/>
<feature type="region of interest" description="Disordered" evidence="4">
    <location>
        <begin position="1"/>
        <end position="22"/>
    </location>
</feature>
<protein>
    <submittedName>
        <fullName evidence="5">Major coat protein</fullName>
    </submittedName>
</protein>
<dbReference type="InterPro" id="IPR002679">
    <property type="entry name" value="Closter_coat"/>
</dbReference>
<evidence type="ECO:0000256" key="4">
    <source>
        <dbReference type="SAM" id="MobiDB-lite"/>
    </source>
</evidence>
<keyword evidence="3" id="KW-0946">Virion</keyword>
<evidence type="ECO:0000256" key="3">
    <source>
        <dbReference type="ARBA" id="ARBA00022844"/>
    </source>
</evidence>